<organism evidence="2">
    <name type="scientific">Candidatus Kentrum sp. LFY</name>
    <dbReference type="NCBI Taxonomy" id="2126342"/>
    <lineage>
        <taxon>Bacteria</taxon>
        <taxon>Pseudomonadati</taxon>
        <taxon>Pseudomonadota</taxon>
        <taxon>Gammaproteobacteria</taxon>
        <taxon>Candidatus Kentrum</taxon>
    </lineage>
</organism>
<protein>
    <submittedName>
        <fullName evidence="2">Uncharacterized protein</fullName>
    </submittedName>
</protein>
<feature type="region of interest" description="Disordered" evidence="1">
    <location>
        <begin position="50"/>
        <end position="69"/>
    </location>
</feature>
<proteinExistence type="predicted"/>
<name>A0A450WV03_9GAMM</name>
<dbReference type="EMBL" id="CAADFN010000080">
    <property type="protein sequence ID" value="VFK20891.1"/>
    <property type="molecule type" value="Genomic_DNA"/>
</dbReference>
<gene>
    <name evidence="2" type="ORF">BECKLFY1418C_GA0070996_108018</name>
</gene>
<evidence type="ECO:0000313" key="2">
    <source>
        <dbReference type="EMBL" id="VFK20891.1"/>
    </source>
</evidence>
<evidence type="ECO:0000256" key="1">
    <source>
        <dbReference type="SAM" id="MobiDB-lite"/>
    </source>
</evidence>
<feature type="region of interest" description="Disordered" evidence="1">
    <location>
        <begin position="1"/>
        <end position="23"/>
    </location>
</feature>
<reference evidence="2" key="1">
    <citation type="submission" date="2019-02" db="EMBL/GenBank/DDBJ databases">
        <authorList>
            <person name="Gruber-Vodicka R. H."/>
            <person name="Seah K. B. B."/>
        </authorList>
    </citation>
    <scope>NUCLEOTIDE SEQUENCE</scope>
    <source>
        <strain evidence="2">BECK_BY7</strain>
    </source>
</reference>
<dbReference type="AlphaFoldDB" id="A0A450WV03"/>
<accession>A0A450WV03</accession>
<sequence>MGVSLVSGSGVEEDAGEALPDMHAIDATMHSATEAATESCCRPWRLGPGREYHAGTQMPGMAETTREFS</sequence>